<feature type="domain" description="WH1" evidence="3">
    <location>
        <begin position="43"/>
        <end position="152"/>
    </location>
</feature>
<dbReference type="SMART" id="SM00461">
    <property type="entry name" value="WH1"/>
    <property type="match status" value="1"/>
</dbReference>
<organism evidence="4 5">
    <name type="scientific">Allacma fusca</name>
    <dbReference type="NCBI Taxonomy" id="39272"/>
    <lineage>
        <taxon>Eukaryota</taxon>
        <taxon>Metazoa</taxon>
        <taxon>Ecdysozoa</taxon>
        <taxon>Arthropoda</taxon>
        <taxon>Hexapoda</taxon>
        <taxon>Collembola</taxon>
        <taxon>Symphypleona</taxon>
        <taxon>Sminthuridae</taxon>
        <taxon>Allacma</taxon>
    </lineage>
</organism>
<gene>
    <name evidence="4" type="ORF">AFUS01_LOCUS18909</name>
</gene>
<reference evidence="4" key="1">
    <citation type="submission" date="2021-06" db="EMBL/GenBank/DDBJ databases">
        <authorList>
            <person name="Hodson N. C."/>
            <person name="Mongue J. A."/>
            <person name="Jaron S. K."/>
        </authorList>
    </citation>
    <scope>NUCLEOTIDE SEQUENCE</scope>
</reference>
<proteinExistence type="predicted"/>
<dbReference type="Pfam" id="PF00568">
    <property type="entry name" value="WH1"/>
    <property type="match status" value="1"/>
</dbReference>
<name>A0A8J2P364_9HEXA</name>
<evidence type="ECO:0000313" key="4">
    <source>
        <dbReference type="EMBL" id="CAG7730250.1"/>
    </source>
</evidence>
<dbReference type="AlphaFoldDB" id="A0A8J2P364"/>
<feature type="compositionally biased region" description="Pro residues" evidence="1">
    <location>
        <begin position="1"/>
        <end position="12"/>
    </location>
</feature>
<dbReference type="CDD" id="cd00132">
    <property type="entry name" value="CRIB"/>
    <property type="match status" value="1"/>
</dbReference>
<dbReference type="Pfam" id="PF00786">
    <property type="entry name" value="PBD"/>
    <property type="match status" value="1"/>
</dbReference>
<protein>
    <submittedName>
        <fullName evidence="4">Uncharacterized protein</fullName>
    </submittedName>
</protein>
<feature type="domain" description="CRIB" evidence="2">
    <location>
        <begin position="207"/>
        <end position="220"/>
    </location>
</feature>
<dbReference type="SMART" id="SM00285">
    <property type="entry name" value="PBD"/>
    <property type="match status" value="1"/>
</dbReference>
<comment type="caution">
    <text evidence="4">The sequence shown here is derived from an EMBL/GenBank/DDBJ whole genome shotgun (WGS) entry which is preliminary data.</text>
</comment>
<dbReference type="FunFam" id="2.30.29.30:FF:000130">
    <property type="entry name" value="neural Wiskott-Aldrich syndrome protein"/>
    <property type="match status" value="1"/>
</dbReference>
<feature type="region of interest" description="Disordered" evidence="1">
    <location>
        <begin position="1"/>
        <end position="20"/>
    </location>
</feature>
<evidence type="ECO:0000256" key="1">
    <source>
        <dbReference type="SAM" id="MobiDB-lite"/>
    </source>
</evidence>
<dbReference type="InterPro" id="IPR000095">
    <property type="entry name" value="CRIB_dom"/>
</dbReference>
<sequence>MATLTLPPPIPSSTPNYRRQKSQFENKPSLLLSAEENNCIFQIIGSTSQTLATAVVRLAFPDQNQSQWQILETGVVCLIRDEESKSYYIEVYSMQTKSAVFSQEIYNEFAYNIFEDLFLSFEGDESMVGLHFADKTECFHFCEALNRKLKRQKRDGRKRMTVVDLKTGIVEVPNATQSKEKPGLTVQVNITYGKTKKPKQKLRKTDIGRPSDFRHIQHVGFDANRGLDFNLTDAEFQAFFDRAGISQNELQDENTRRFIQKLDYFFLPFSTDLHNYT</sequence>
<evidence type="ECO:0000259" key="2">
    <source>
        <dbReference type="PROSITE" id="PS50108"/>
    </source>
</evidence>
<dbReference type="InterPro" id="IPR000697">
    <property type="entry name" value="WH1/EVH1_dom"/>
</dbReference>
<dbReference type="OrthoDB" id="8963340at2759"/>
<accession>A0A8J2P364</accession>
<evidence type="ECO:0000259" key="3">
    <source>
        <dbReference type="PROSITE" id="PS50229"/>
    </source>
</evidence>
<dbReference type="PROSITE" id="PS50108">
    <property type="entry name" value="CRIB"/>
    <property type="match status" value="1"/>
</dbReference>
<evidence type="ECO:0000313" key="5">
    <source>
        <dbReference type="Proteomes" id="UP000708208"/>
    </source>
</evidence>
<dbReference type="PROSITE" id="PS50229">
    <property type="entry name" value="WH1"/>
    <property type="match status" value="1"/>
</dbReference>
<dbReference type="Proteomes" id="UP000708208">
    <property type="component" value="Unassembled WGS sequence"/>
</dbReference>
<dbReference type="EMBL" id="CAJVCH010191378">
    <property type="protein sequence ID" value="CAG7730250.1"/>
    <property type="molecule type" value="Genomic_DNA"/>
</dbReference>
<keyword evidence="5" id="KW-1185">Reference proteome</keyword>